<keyword evidence="1" id="KW-0732">Signal</keyword>
<keyword evidence="3" id="KW-1185">Reference proteome</keyword>
<organism evidence="2 3">
    <name type="scientific">Gillisia mitskevichiae</name>
    <dbReference type="NCBI Taxonomy" id="270921"/>
    <lineage>
        <taxon>Bacteria</taxon>
        <taxon>Pseudomonadati</taxon>
        <taxon>Bacteroidota</taxon>
        <taxon>Flavobacteriia</taxon>
        <taxon>Flavobacteriales</taxon>
        <taxon>Flavobacteriaceae</taxon>
        <taxon>Gillisia</taxon>
    </lineage>
</organism>
<dbReference type="OrthoDB" id="708275at2"/>
<protein>
    <recommendedName>
        <fullName evidence="4">Lipocalin-like protein</fullName>
    </recommendedName>
</protein>
<proteinExistence type="predicted"/>
<name>A0A495NVQ9_9FLAO</name>
<comment type="caution">
    <text evidence="2">The sequence shown here is derived from an EMBL/GenBank/DDBJ whole genome shotgun (WGS) entry which is preliminary data.</text>
</comment>
<evidence type="ECO:0000313" key="3">
    <source>
        <dbReference type="Proteomes" id="UP000276282"/>
    </source>
</evidence>
<evidence type="ECO:0000313" key="2">
    <source>
        <dbReference type="EMBL" id="RKS42494.1"/>
    </source>
</evidence>
<feature type="signal peptide" evidence="1">
    <location>
        <begin position="1"/>
        <end position="21"/>
    </location>
</feature>
<feature type="chain" id="PRO_5019811286" description="Lipocalin-like protein" evidence="1">
    <location>
        <begin position="22"/>
        <end position="144"/>
    </location>
</feature>
<dbReference type="PROSITE" id="PS51257">
    <property type="entry name" value="PROKAR_LIPOPROTEIN"/>
    <property type="match status" value="1"/>
</dbReference>
<sequence>MRYLLYFVLASVLIMSSCSNNYDTLETEDLSAENDPIIGKWKLVEAYISSGGPQYWVNIENGEEFTFTSNGLFSSNRFSECTNGDFSIESNELILNYSCNEFTTGFENPEGAITYKITFESNYILLTPTSVICFEGCSYKYVRK</sequence>
<dbReference type="RefSeq" id="WP_147405674.1">
    <property type="nucleotide sequence ID" value="NZ_RBLG01000011.1"/>
</dbReference>
<gene>
    <name evidence="2" type="ORF">BC962_3283</name>
</gene>
<reference evidence="2 3" key="1">
    <citation type="submission" date="2018-10" db="EMBL/GenBank/DDBJ databases">
        <title>Genomic Encyclopedia of Archaeal and Bacterial Type Strains, Phase II (KMG-II): from individual species to whole genera.</title>
        <authorList>
            <person name="Goeker M."/>
        </authorList>
    </citation>
    <scope>NUCLEOTIDE SEQUENCE [LARGE SCALE GENOMIC DNA]</scope>
    <source>
        <strain evidence="2 3">DSM 19839</strain>
    </source>
</reference>
<accession>A0A495NVQ9</accession>
<dbReference type="AlphaFoldDB" id="A0A495NVQ9"/>
<evidence type="ECO:0008006" key="4">
    <source>
        <dbReference type="Google" id="ProtNLM"/>
    </source>
</evidence>
<dbReference type="EMBL" id="RBLG01000011">
    <property type="protein sequence ID" value="RKS42494.1"/>
    <property type="molecule type" value="Genomic_DNA"/>
</dbReference>
<dbReference type="Proteomes" id="UP000276282">
    <property type="component" value="Unassembled WGS sequence"/>
</dbReference>
<evidence type="ECO:0000256" key="1">
    <source>
        <dbReference type="SAM" id="SignalP"/>
    </source>
</evidence>